<evidence type="ECO:0000313" key="2">
    <source>
        <dbReference type="EMBL" id="HJC65532.1"/>
    </source>
</evidence>
<feature type="transmembrane region" description="Helical" evidence="1">
    <location>
        <begin position="28"/>
        <end position="49"/>
    </location>
</feature>
<name>A0A9D2TEG1_9FIRM</name>
<dbReference type="Proteomes" id="UP000823863">
    <property type="component" value="Unassembled WGS sequence"/>
</dbReference>
<evidence type="ECO:0000256" key="1">
    <source>
        <dbReference type="SAM" id="Phobius"/>
    </source>
</evidence>
<dbReference type="EMBL" id="DWWB01000007">
    <property type="protein sequence ID" value="HJC65532.1"/>
    <property type="molecule type" value="Genomic_DNA"/>
</dbReference>
<accession>A0A9D2TEG1</accession>
<organism evidence="2 3">
    <name type="scientific">Candidatus Enterocloster excrementigallinarum</name>
    <dbReference type="NCBI Taxonomy" id="2838558"/>
    <lineage>
        <taxon>Bacteria</taxon>
        <taxon>Bacillati</taxon>
        <taxon>Bacillota</taxon>
        <taxon>Clostridia</taxon>
        <taxon>Lachnospirales</taxon>
        <taxon>Lachnospiraceae</taxon>
        <taxon>Enterocloster</taxon>
    </lineage>
</organism>
<protein>
    <submittedName>
        <fullName evidence="2">Uncharacterized protein</fullName>
    </submittedName>
</protein>
<keyword evidence="1" id="KW-0472">Membrane</keyword>
<reference evidence="2" key="2">
    <citation type="submission" date="2021-04" db="EMBL/GenBank/DDBJ databases">
        <authorList>
            <person name="Gilroy R."/>
        </authorList>
    </citation>
    <scope>NUCLEOTIDE SEQUENCE</scope>
    <source>
        <strain evidence="2">CHK198-12963</strain>
    </source>
</reference>
<dbReference type="AlphaFoldDB" id="A0A9D2TEG1"/>
<evidence type="ECO:0000313" key="3">
    <source>
        <dbReference type="Proteomes" id="UP000823863"/>
    </source>
</evidence>
<reference evidence="2" key="1">
    <citation type="journal article" date="2021" name="PeerJ">
        <title>Extensive microbial diversity within the chicken gut microbiome revealed by metagenomics and culture.</title>
        <authorList>
            <person name="Gilroy R."/>
            <person name="Ravi A."/>
            <person name="Getino M."/>
            <person name="Pursley I."/>
            <person name="Horton D.L."/>
            <person name="Alikhan N.F."/>
            <person name="Baker D."/>
            <person name="Gharbi K."/>
            <person name="Hall N."/>
            <person name="Watson M."/>
            <person name="Adriaenssens E.M."/>
            <person name="Foster-Nyarko E."/>
            <person name="Jarju S."/>
            <person name="Secka A."/>
            <person name="Antonio M."/>
            <person name="Oren A."/>
            <person name="Chaudhuri R.R."/>
            <person name="La Ragione R."/>
            <person name="Hildebrand F."/>
            <person name="Pallen M.J."/>
        </authorList>
    </citation>
    <scope>NUCLEOTIDE SEQUENCE</scope>
    <source>
        <strain evidence="2">CHK198-12963</strain>
    </source>
</reference>
<comment type="caution">
    <text evidence="2">The sequence shown here is derived from an EMBL/GenBank/DDBJ whole genome shotgun (WGS) entry which is preliminary data.</text>
</comment>
<keyword evidence="1" id="KW-1133">Transmembrane helix</keyword>
<keyword evidence="1" id="KW-0812">Transmembrane</keyword>
<proteinExistence type="predicted"/>
<sequence>MAAGERHGSLATDCIAEAGREIRQLRKLLFLSLAVNVALSGATIIAIVLK</sequence>
<gene>
    <name evidence="2" type="ORF">H9931_02265</name>
</gene>